<dbReference type="GeneID" id="27310076"/>
<dbReference type="RefSeq" id="XP_016217116.1">
    <property type="nucleotide sequence ID" value="XM_016355100.1"/>
</dbReference>
<dbReference type="VEuPathDB" id="FungiDB:PV09_02103"/>
<dbReference type="InParanoid" id="A0A0D1Z2R3"/>
<reference evidence="1 2" key="1">
    <citation type="submission" date="2015-01" db="EMBL/GenBank/DDBJ databases">
        <title>The Genome Sequence of Ochroconis gallopava CBS43764.</title>
        <authorList>
            <consortium name="The Broad Institute Genomics Platform"/>
            <person name="Cuomo C."/>
            <person name="de Hoog S."/>
            <person name="Gorbushina A."/>
            <person name="Stielow B."/>
            <person name="Teixiera M."/>
            <person name="Abouelleil A."/>
            <person name="Chapman S.B."/>
            <person name="Priest M."/>
            <person name="Young S.K."/>
            <person name="Wortman J."/>
            <person name="Nusbaum C."/>
            <person name="Birren B."/>
        </authorList>
    </citation>
    <scope>NUCLEOTIDE SEQUENCE [LARGE SCALE GENOMIC DNA]</scope>
    <source>
        <strain evidence="1 2">CBS 43764</strain>
    </source>
</reference>
<dbReference type="EMBL" id="KN847533">
    <property type="protein sequence ID" value="KIW07247.1"/>
    <property type="molecule type" value="Genomic_DNA"/>
</dbReference>
<evidence type="ECO:0000313" key="2">
    <source>
        <dbReference type="Proteomes" id="UP000053259"/>
    </source>
</evidence>
<dbReference type="Proteomes" id="UP000053259">
    <property type="component" value="Unassembled WGS sequence"/>
</dbReference>
<proteinExistence type="predicted"/>
<protein>
    <submittedName>
        <fullName evidence="1">Uncharacterized protein</fullName>
    </submittedName>
</protein>
<organism evidence="1 2">
    <name type="scientific">Verruconis gallopava</name>
    <dbReference type="NCBI Taxonomy" id="253628"/>
    <lineage>
        <taxon>Eukaryota</taxon>
        <taxon>Fungi</taxon>
        <taxon>Dikarya</taxon>
        <taxon>Ascomycota</taxon>
        <taxon>Pezizomycotina</taxon>
        <taxon>Dothideomycetes</taxon>
        <taxon>Pleosporomycetidae</taxon>
        <taxon>Venturiales</taxon>
        <taxon>Sympoventuriaceae</taxon>
        <taxon>Verruconis</taxon>
    </lineage>
</organism>
<sequence length="128" mass="14478">MVCILARTFTYCSLYPTLYDHHAHFDTGFFLVSSFFCIIALPTVSQPYCFKTGNCIVRTGERYMHIYTFTFGVPGGIKGLTLTIAAVSGATCYFCTHVRKRWTYERKRKEARSKRRPLVGGHGTAACI</sequence>
<name>A0A0D1Z2R3_9PEZI</name>
<gene>
    <name evidence="1" type="ORF">PV09_02103</name>
</gene>
<accession>A0A0D1Z2R3</accession>
<dbReference type="HOGENOM" id="CLU_1961283_0_0_1"/>
<keyword evidence="2" id="KW-1185">Reference proteome</keyword>
<evidence type="ECO:0000313" key="1">
    <source>
        <dbReference type="EMBL" id="KIW07247.1"/>
    </source>
</evidence>
<dbReference type="AlphaFoldDB" id="A0A0D1Z2R3"/>